<dbReference type="AlphaFoldDB" id="A0A7W7MCZ6"/>
<name>A0A7W7MCZ6_9ACTN</name>
<dbReference type="Proteomes" id="UP000546162">
    <property type="component" value="Unassembled WGS sequence"/>
</dbReference>
<dbReference type="Gene3D" id="3.30.1310.10">
    <property type="entry name" value="Nucleoid-associated protein YbaB-like domain"/>
    <property type="match status" value="1"/>
</dbReference>
<organism evidence="1 2">
    <name type="scientific">Actinoplanes octamycinicus</name>
    <dbReference type="NCBI Taxonomy" id="135948"/>
    <lineage>
        <taxon>Bacteria</taxon>
        <taxon>Bacillati</taxon>
        <taxon>Actinomycetota</taxon>
        <taxon>Actinomycetes</taxon>
        <taxon>Micromonosporales</taxon>
        <taxon>Micromonosporaceae</taxon>
        <taxon>Actinoplanes</taxon>
    </lineage>
</organism>
<reference evidence="1 2" key="1">
    <citation type="submission" date="2020-08" db="EMBL/GenBank/DDBJ databases">
        <title>Sequencing the genomes of 1000 actinobacteria strains.</title>
        <authorList>
            <person name="Klenk H.-P."/>
        </authorList>
    </citation>
    <scope>NUCLEOTIDE SEQUENCE [LARGE SCALE GENOMIC DNA]</scope>
    <source>
        <strain evidence="1 2">DSM 45809</strain>
    </source>
</reference>
<comment type="caution">
    <text evidence="1">The sequence shown here is derived from an EMBL/GenBank/DDBJ whole genome shotgun (WGS) entry which is preliminary data.</text>
</comment>
<dbReference type="RefSeq" id="WP_185046069.1">
    <property type="nucleotide sequence ID" value="NZ_BAABFG010000005.1"/>
</dbReference>
<protein>
    <submittedName>
        <fullName evidence="1">Uncharacterized protein</fullName>
    </submittedName>
</protein>
<dbReference type="InterPro" id="IPR036894">
    <property type="entry name" value="YbaB-like_sf"/>
</dbReference>
<sequence>MWYGEADLGEQLRTMTVTGTSPDGAVRATVTGENRLDLSFQPRRFEWYDEHGLAQQLSALGTTTWVAWTRQRQEILRMSLGQSREEAEQGRDEFRDFRDQEFDQRVRSLLCAGASTDGKVHIVLDGVTRWRVEIAEGSLRRHTAGSFTAETVSAFDALIRDRAMKMSLLKADHFDIGVPRRWLERARAR</sequence>
<evidence type="ECO:0000313" key="1">
    <source>
        <dbReference type="EMBL" id="MBB4745712.1"/>
    </source>
</evidence>
<evidence type="ECO:0000313" key="2">
    <source>
        <dbReference type="Proteomes" id="UP000546162"/>
    </source>
</evidence>
<accession>A0A7W7MCZ6</accession>
<gene>
    <name evidence="1" type="ORF">BJY16_009171</name>
</gene>
<proteinExistence type="predicted"/>
<dbReference type="EMBL" id="JACHNB010000001">
    <property type="protein sequence ID" value="MBB4745712.1"/>
    <property type="molecule type" value="Genomic_DNA"/>
</dbReference>
<keyword evidence="2" id="KW-1185">Reference proteome</keyword>